<protein>
    <recommendedName>
        <fullName evidence="1">PWI domain-containing protein</fullName>
    </recommendedName>
</protein>
<accession>A0A4Y9ZTK4</accession>
<dbReference type="PROSITE" id="PS51025">
    <property type="entry name" value="PWI"/>
    <property type="match status" value="1"/>
</dbReference>
<name>A0A4Y9ZTK4_9AGAM</name>
<evidence type="ECO:0000259" key="1">
    <source>
        <dbReference type="PROSITE" id="PS51025"/>
    </source>
</evidence>
<sequence length="85" mass="9733">MMRSSSSILPRYLVICRLMSGSSLRSIVFVLEHLKDYKAPQTLVEGLELVLEEEAVEFVISIWRQIIFESTAYGEGLHTKIMLDD</sequence>
<comment type="caution">
    <text evidence="2">The sequence shown here is derived from an EMBL/GenBank/DDBJ whole genome shotgun (WGS) entry which is preliminary data.</text>
</comment>
<reference evidence="2 3" key="1">
    <citation type="submission" date="2019-02" db="EMBL/GenBank/DDBJ databases">
        <title>Genome sequencing of the rare red list fungi Hericium alpestre (H. flagellum).</title>
        <authorList>
            <person name="Buettner E."/>
            <person name="Kellner H."/>
        </authorList>
    </citation>
    <scope>NUCLEOTIDE SEQUENCE [LARGE SCALE GENOMIC DNA]</scope>
    <source>
        <strain evidence="2 3">DSM 108284</strain>
    </source>
</reference>
<dbReference type="InterPro" id="IPR002483">
    <property type="entry name" value="PWI_dom"/>
</dbReference>
<evidence type="ECO:0000313" key="3">
    <source>
        <dbReference type="Proteomes" id="UP000298061"/>
    </source>
</evidence>
<organism evidence="2 3">
    <name type="scientific">Hericium alpestre</name>
    <dbReference type="NCBI Taxonomy" id="135208"/>
    <lineage>
        <taxon>Eukaryota</taxon>
        <taxon>Fungi</taxon>
        <taxon>Dikarya</taxon>
        <taxon>Basidiomycota</taxon>
        <taxon>Agaricomycotina</taxon>
        <taxon>Agaricomycetes</taxon>
        <taxon>Russulales</taxon>
        <taxon>Hericiaceae</taxon>
        <taxon>Hericium</taxon>
    </lineage>
</organism>
<proteinExistence type="predicted"/>
<feature type="domain" description="PWI" evidence="1">
    <location>
        <begin position="1"/>
        <end position="83"/>
    </location>
</feature>
<dbReference type="AlphaFoldDB" id="A0A4Y9ZTK4"/>
<dbReference type="OrthoDB" id="6275295at2759"/>
<dbReference type="Proteomes" id="UP000298061">
    <property type="component" value="Unassembled WGS sequence"/>
</dbReference>
<dbReference type="EMBL" id="SFCI01000742">
    <property type="protein sequence ID" value="TFY78132.1"/>
    <property type="molecule type" value="Genomic_DNA"/>
</dbReference>
<dbReference type="Gene3D" id="1.20.1390.10">
    <property type="entry name" value="PWI domain"/>
    <property type="match status" value="1"/>
</dbReference>
<gene>
    <name evidence="2" type="ORF">EWM64_g5881</name>
</gene>
<keyword evidence="3" id="KW-1185">Reference proteome</keyword>
<dbReference type="STRING" id="135208.A0A4Y9ZTK4"/>
<evidence type="ECO:0000313" key="2">
    <source>
        <dbReference type="EMBL" id="TFY78132.1"/>
    </source>
</evidence>